<sequence length="111" mass="12640">MEFVARGTSQSETPNPEGNNNLVTLKHCNEKNVLVADEDEWESFFAAQVEQVNTENEDADTKNQRGDDDSFEESNSSSTMTRNPKMNSALDIQRKYPNSSELIKRRLILLE</sequence>
<accession>A0A1N7CNQ5</accession>
<evidence type="ECO:0000313" key="2">
    <source>
        <dbReference type="EMBL" id="SIR65238.1"/>
    </source>
</evidence>
<dbReference type="Proteomes" id="UP000186914">
    <property type="component" value="Unassembled WGS sequence"/>
</dbReference>
<dbReference type="EMBL" id="FTNO01000003">
    <property type="protein sequence ID" value="SIR65238.1"/>
    <property type="molecule type" value="Genomic_DNA"/>
</dbReference>
<keyword evidence="3" id="KW-1185">Reference proteome</keyword>
<proteinExistence type="predicted"/>
<feature type="region of interest" description="Disordered" evidence="1">
    <location>
        <begin position="52"/>
        <end position="93"/>
    </location>
</feature>
<evidence type="ECO:0000256" key="1">
    <source>
        <dbReference type="SAM" id="MobiDB-lite"/>
    </source>
</evidence>
<evidence type="ECO:0000313" key="3">
    <source>
        <dbReference type="Proteomes" id="UP000186914"/>
    </source>
</evidence>
<feature type="compositionally biased region" description="Basic and acidic residues" evidence="1">
    <location>
        <begin position="59"/>
        <end position="68"/>
    </location>
</feature>
<gene>
    <name evidence="2" type="ORF">SAMN05421858_3136</name>
</gene>
<organism evidence="2 3">
    <name type="scientific">Haladaptatus litoreus</name>
    <dbReference type="NCBI Taxonomy" id="553468"/>
    <lineage>
        <taxon>Archaea</taxon>
        <taxon>Methanobacteriati</taxon>
        <taxon>Methanobacteriota</taxon>
        <taxon>Stenosarchaea group</taxon>
        <taxon>Halobacteria</taxon>
        <taxon>Halobacteriales</taxon>
        <taxon>Haladaptataceae</taxon>
        <taxon>Haladaptatus</taxon>
    </lineage>
</organism>
<dbReference type="AlphaFoldDB" id="A0A1N7CNQ5"/>
<protein>
    <submittedName>
        <fullName evidence="2">Uncharacterized protein</fullName>
    </submittedName>
</protein>
<reference evidence="3" key="1">
    <citation type="submission" date="2017-01" db="EMBL/GenBank/DDBJ databases">
        <authorList>
            <person name="Varghese N."/>
            <person name="Submissions S."/>
        </authorList>
    </citation>
    <scope>NUCLEOTIDE SEQUENCE [LARGE SCALE GENOMIC DNA]</scope>
    <source>
        <strain evidence="3">CGMCC 1.7737</strain>
    </source>
</reference>
<feature type="compositionally biased region" description="Polar residues" evidence="1">
    <location>
        <begin position="7"/>
        <end position="22"/>
    </location>
</feature>
<feature type="region of interest" description="Disordered" evidence="1">
    <location>
        <begin position="1"/>
        <end position="22"/>
    </location>
</feature>
<name>A0A1N7CNQ5_9EURY</name>